<gene>
    <name evidence="1" type="ORF">K4A83_07975</name>
</gene>
<organism evidence="1 2">
    <name type="scientific">Spirulina subsalsa FACHB-351</name>
    <dbReference type="NCBI Taxonomy" id="234711"/>
    <lineage>
        <taxon>Bacteria</taxon>
        <taxon>Bacillati</taxon>
        <taxon>Cyanobacteriota</taxon>
        <taxon>Cyanophyceae</taxon>
        <taxon>Spirulinales</taxon>
        <taxon>Spirulinaceae</taxon>
        <taxon>Spirulina</taxon>
    </lineage>
</organism>
<reference evidence="1 2" key="1">
    <citation type="submission" date="2021-08" db="EMBL/GenBank/DDBJ databases">
        <title>Draft genome sequence of Spirulina subsalsa with high tolerance to salinity and hype-accumulation of phycocyanin.</title>
        <authorList>
            <person name="Pei H."/>
            <person name="Jiang L."/>
        </authorList>
    </citation>
    <scope>NUCLEOTIDE SEQUENCE [LARGE SCALE GENOMIC DNA]</scope>
    <source>
        <strain evidence="1 2">FACHB-351</strain>
    </source>
</reference>
<evidence type="ECO:0000313" key="1">
    <source>
        <dbReference type="EMBL" id="MCW6036209.1"/>
    </source>
</evidence>
<protein>
    <submittedName>
        <fullName evidence="1">Uncharacterized protein</fullName>
    </submittedName>
</protein>
<name>A0ABT3L3Y4_9CYAN</name>
<dbReference type="EMBL" id="JAIHOM010000030">
    <property type="protein sequence ID" value="MCW6036209.1"/>
    <property type="molecule type" value="Genomic_DNA"/>
</dbReference>
<comment type="caution">
    <text evidence="1">The sequence shown here is derived from an EMBL/GenBank/DDBJ whole genome shotgun (WGS) entry which is preliminary data.</text>
</comment>
<keyword evidence="2" id="KW-1185">Reference proteome</keyword>
<dbReference type="Proteomes" id="UP001526426">
    <property type="component" value="Unassembled WGS sequence"/>
</dbReference>
<accession>A0ABT3L3Y4</accession>
<evidence type="ECO:0000313" key="2">
    <source>
        <dbReference type="Proteomes" id="UP001526426"/>
    </source>
</evidence>
<sequence>MEYLWFRFLQNKIRQEEQPLLLFAIQVFLKGWSLTYYQQLIRECCHHQFRQVLTGFLPQESFYHITGITRYKQQGERFQDLPRLIAIMTDLLALMQWTPHPVLAIAEQMTGYLTPRQKQELQAELNLPQYHQERWQRMGFLLSQEKSGILLNITQPKVSRGRPLYP</sequence>
<proteinExistence type="predicted"/>
<dbReference type="RefSeq" id="WP_265263952.1">
    <property type="nucleotide sequence ID" value="NZ_JAIHOM010000030.1"/>
</dbReference>